<sequence length="416" mass="47731">VRFDLESVYDIDIQSTKFAAKFLVYVRVHFDELGISPEDRRPMPGKKHYLDYNGRRIQEWTPWLEVKGALTFKWSWVREERENNYLIHAYELDGTFPLGKNERGLYYPFDFHDLKMAISSNWDAEKLIFIPWDSEWGLTTARNMMNYKGGSVPIVDATISRARVPDLDASLKNKWRYEKVPRLTFSYTDGFSNRHKYSEVHATLYVERVALLHLANEMMRPLLLAVLAPLSLYFFETAQERLGYNSSILIAMSLAFLRTNAERTTLAEYYKLAMFLFSAIALVLATFEDIFSDFPRGTVEALMWIFFFGLNVIFIIFLLFLQPRRLSVKRKYEARLSTSVQAAADRVNKASKGSDDARVEACPRRAKAAREGTRVTFRVAVAHEDFRVTAINSGGGAGRKERGGAGGRGAAERERG</sequence>
<keyword evidence="4" id="KW-1185">Reference proteome</keyword>
<accession>A0ABP0MNA5</accession>
<dbReference type="Proteomes" id="UP001642464">
    <property type="component" value="Unassembled WGS sequence"/>
</dbReference>
<feature type="transmembrane region" description="Helical" evidence="2">
    <location>
        <begin position="302"/>
        <end position="321"/>
    </location>
</feature>
<gene>
    <name evidence="3" type="ORF">SCF082_LOCUS28783</name>
</gene>
<dbReference type="EMBL" id="CAXAMM010022876">
    <property type="protein sequence ID" value="CAK9052673.1"/>
    <property type="molecule type" value="Genomic_DNA"/>
</dbReference>
<keyword evidence="2" id="KW-0472">Membrane</keyword>
<keyword evidence="2" id="KW-0812">Transmembrane</keyword>
<feature type="non-terminal residue" evidence="3">
    <location>
        <position position="1"/>
    </location>
</feature>
<proteinExistence type="predicted"/>
<keyword evidence="2" id="KW-1133">Transmembrane helix</keyword>
<evidence type="ECO:0000313" key="3">
    <source>
        <dbReference type="EMBL" id="CAK9052673.1"/>
    </source>
</evidence>
<name>A0ABP0MNA5_9DINO</name>
<feature type="transmembrane region" description="Helical" evidence="2">
    <location>
        <begin position="218"/>
        <end position="235"/>
    </location>
</feature>
<feature type="region of interest" description="Disordered" evidence="1">
    <location>
        <begin position="392"/>
        <end position="416"/>
    </location>
</feature>
<evidence type="ECO:0000256" key="2">
    <source>
        <dbReference type="SAM" id="Phobius"/>
    </source>
</evidence>
<evidence type="ECO:0000256" key="1">
    <source>
        <dbReference type="SAM" id="MobiDB-lite"/>
    </source>
</evidence>
<feature type="transmembrane region" description="Helical" evidence="2">
    <location>
        <begin position="269"/>
        <end position="287"/>
    </location>
</feature>
<comment type="caution">
    <text evidence="3">The sequence shown here is derived from an EMBL/GenBank/DDBJ whole genome shotgun (WGS) entry which is preliminary data.</text>
</comment>
<feature type="non-terminal residue" evidence="3">
    <location>
        <position position="416"/>
    </location>
</feature>
<evidence type="ECO:0000313" key="4">
    <source>
        <dbReference type="Proteomes" id="UP001642464"/>
    </source>
</evidence>
<reference evidence="3 4" key="1">
    <citation type="submission" date="2024-02" db="EMBL/GenBank/DDBJ databases">
        <authorList>
            <person name="Chen Y."/>
            <person name="Shah S."/>
            <person name="Dougan E. K."/>
            <person name="Thang M."/>
            <person name="Chan C."/>
        </authorList>
    </citation>
    <scope>NUCLEOTIDE SEQUENCE [LARGE SCALE GENOMIC DNA]</scope>
</reference>
<protein>
    <recommendedName>
        <fullName evidence="5">Neurotransmitter-gated ion-channel ligand-binding domain-containing protein</fullName>
    </recommendedName>
</protein>
<evidence type="ECO:0008006" key="5">
    <source>
        <dbReference type="Google" id="ProtNLM"/>
    </source>
</evidence>
<organism evidence="3 4">
    <name type="scientific">Durusdinium trenchii</name>
    <dbReference type="NCBI Taxonomy" id="1381693"/>
    <lineage>
        <taxon>Eukaryota</taxon>
        <taxon>Sar</taxon>
        <taxon>Alveolata</taxon>
        <taxon>Dinophyceae</taxon>
        <taxon>Suessiales</taxon>
        <taxon>Symbiodiniaceae</taxon>
        <taxon>Durusdinium</taxon>
    </lineage>
</organism>